<dbReference type="InterPro" id="IPR036010">
    <property type="entry name" value="2Fe-2S_ferredoxin-like_sf"/>
</dbReference>
<keyword evidence="1" id="KW-0560">Oxidoreductase</keyword>
<name>A0ABN2UA18_9MICO</name>
<dbReference type="Pfam" id="PF13510">
    <property type="entry name" value="Fer2_4"/>
    <property type="match status" value="1"/>
</dbReference>
<proteinExistence type="predicted"/>
<sequence>MSTHETVTITVDGAPVSGRAGSSIAGLLLAAGDTAWRTTSFASQPRGIFCGIGVCFDCVVQVNGLADVRACLRRACDGDVVVRQHISPPEAAR</sequence>
<dbReference type="Gene3D" id="3.10.20.440">
    <property type="entry name" value="2Fe-2S iron-sulphur cluster binding domain, sarcosine oxidase, alpha subunit, N-terminal domain"/>
    <property type="match status" value="1"/>
</dbReference>
<gene>
    <name evidence="2" type="ORF">GCM10009740_22950</name>
</gene>
<evidence type="ECO:0000313" key="2">
    <source>
        <dbReference type="EMBL" id="GAA2032297.1"/>
    </source>
</evidence>
<accession>A0ABN2UA18</accession>
<evidence type="ECO:0000256" key="1">
    <source>
        <dbReference type="ARBA" id="ARBA00023002"/>
    </source>
</evidence>
<dbReference type="RefSeq" id="WP_343991384.1">
    <property type="nucleotide sequence ID" value="NZ_BAAANB010000021.1"/>
</dbReference>
<comment type="caution">
    <text evidence="2">The sequence shown here is derived from an EMBL/GenBank/DDBJ whole genome shotgun (WGS) entry which is preliminary data.</text>
</comment>
<reference evidence="2 3" key="1">
    <citation type="journal article" date="2019" name="Int. J. Syst. Evol. Microbiol.">
        <title>The Global Catalogue of Microorganisms (GCM) 10K type strain sequencing project: providing services to taxonomists for standard genome sequencing and annotation.</title>
        <authorList>
            <consortium name="The Broad Institute Genomics Platform"/>
            <consortium name="The Broad Institute Genome Sequencing Center for Infectious Disease"/>
            <person name="Wu L."/>
            <person name="Ma J."/>
        </authorList>
    </citation>
    <scope>NUCLEOTIDE SEQUENCE [LARGE SCALE GENOMIC DNA]</scope>
    <source>
        <strain evidence="2 3">JCM 14283</strain>
    </source>
</reference>
<evidence type="ECO:0000313" key="3">
    <source>
        <dbReference type="Proteomes" id="UP001501285"/>
    </source>
</evidence>
<dbReference type="InterPro" id="IPR042204">
    <property type="entry name" value="2Fe-2S-bd_N"/>
</dbReference>
<dbReference type="Proteomes" id="UP001501285">
    <property type="component" value="Unassembled WGS sequence"/>
</dbReference>
<protein>
    <submittedName>
        <fullName evidence="2">(2Fe-2S)-binding protein</fullName>
    </submittedName>
</protein>
<keyword evidence="3" id="KW-1185">Reference proteome</keyword>
<dbReference type="EMBL" id="BAAANB010000021">
    <property type="protein sequence ID" value="GAA2032297.1"/>
    <property type="molecule type" value="Genomic_DNA"/>
</dbReference>
<dbReference type="SUPFAM" id="SSF54292">
    <property type="entry name" value="2Fe-2S ferredoxin-like"/>
    <property type="match status" value="1"/>
</dbReference>
<organism evidence="2 3">
    <name type="scientific">Terrabacter terrae</name>
    <dbReference type="NCBI Taxonomy" id="318434"/>
    <lineage>
        <taxon>Bacteria</taxon>
        <taxon>Bacillati</taxon>
        <taxon>Actinomycetota</taxon>
        <taxon>Actinomycetes</taxon>
        <taxon>Micrococcales</taxon>
        <taxon>Intrasporangiaceae</taxon>
        <taxon>Terrabacter</taxon>
    </lineage>
</organism>